<feature type="binding site" evidence="3">
    <location>
        <position position="133"/>
    </location>
    <ligand>
        <name>Zn(2+)</name>
        <dbReference type="ChEBI" id="CHEBI:29105"/>
    </ligand>
</feature>
<evidence type="ECO:0000259" key="4">
    <source>
        <dbReference type="PROSITE" id="PS50305"/>
    </source>
</evidence>
<dbReference type="Gene3D" id="3.30.1600.10">
    <property type="entry name" value="SIR2/SIRT2 'Small Domain"/>
    <property type="match status" value="1"/>
</dbReference>
<gene>
    <name evidence="5" type="ORF">GOC74_14020</name>
</gene>
<dbReference type="Pfam" id="PF02146">
    <property type="entry name" value="SIR2"/>
    <property type="match status" value="1"/>
</dbReference>
<dbReference type="InterPro" id="IPR026590">
    <property type="entry name" value="Ssirtuin_cat_dom"/>
</dbReference>
<proteinExistence type="predicted"/>
<evidence type="ECO:0000256" key="1">
    <source>
        <dbReference type="ARBA" id="ARBA00022679"/>
    </source>
</evidence>
<dbReference type="SUPFAM" id="SSF52467">
    <property type="entry name" value="DHS-like NAD/FAD-binding domain"/>
    <property type="match status" value="1"/>
</dbReference>
<dbReference type="Proteomes" id="UP000608662">
    <property type="component" value="Unassembled WGS sequence"/>
</dbReference>
<evidence type="ECO:0000313" key="5">
    <source>
        <dbReference type="EMBL" id="NLV11041.1"/>
    </source>
</evidence>
<feature type="binding site" evidence="3">
    <location>
        <position position="158"/>
    </location>
    <ligand>
        <name>Zn(2+)</name>
        <dbReference type="ChEBI" id="CHEBI:29105"/>
    </ligand>
</feature>
<feature type="active site" description="Proton acceptor" evidence="3">
    <location>
        <position position="125"/>
    </location>
</feature>
<keyword evidence="3" id="KW-0862">Zinc</keyword>
<keyword evidence="2" id="KW-0520">NAD</keyword>
<evidence type="ECO:0000256" key="3">
    <source>
        <dbReference type="PROSITE-ProRule" id="PRU00236"/>
    </source>
</evidence>
<dbReference type="OrthoDB" id="728at2157"/>
<feature type="domain" description="Deacetylase sirtuin-type" evidence="4">
    <location>
        <begin position="2"/>
        <end position="252"/>
    </location>
</feature>
<dbReference type="GO" id="GO:0017136">
    <property type="term" value="F:histone deacetylase activity, NAD-dependent"/>
    <property type="evidence" value="ECO:0007669"/>
    <property type="project" value="TreeGrafter"/>
</dbReference>
<dbReference type="Gene3D" id="3.40.50.1220">
    <property type="entry name" value="TPP-binding domain"/>
    <property type="match status" value="1"/>
</dbReference>
<sequence length="252" mass="26523">MDQAIESKVADLVASLRESDTAVVLTGAGVSTASGIPAFRGEDGLWSEFDPKAFHRRRLDADPAGFWADRLELRERLTGGGSVAPNAAHEAIATLEAEGHVDAVVTQNVDGLHREAGTEDLIELHGTNERVVCDDCGRRTAADPVFERAAGGERPPRCECGGVLRPDVVLFGESLPGEAIERANRLAHRADWLLVAGSSLTVDPAAGLPGRAARSGATVGIANLDPTEKDDAAAVVVRADVTTILPAIERRV</sequence>
<evidence type="ECO:0000313" key="6">
    <source>
        <dbReference type="Proteomes" id="UP000608662"/>
    </source>
</evidence>
<dbReference type="GO" id="GO:0070403">
    <property type="term" value="F:NAD+ binding"/>
    <property type="evidence" value="ECO:0007669"/>
    <property type="project" value="InterPro"/>
</dbReference>
<dbReference type="AlphaFoldDB" id="A0A847UIB8"/>
<protein>
    <submittedName>
        <fullName evidence="5">NAD-dependent protein deacylase</fullName>
    </submittedName>
</protein>
<dbReference type="NCBIfam" id="NF001753">
    <property type="entry name" value="PRK00481.1-3"/>
    <property type="match status" value="1"/>
</dbReference>
<dbReference type="EMBL" id="WOYG01000001">
    <property type="protein sequence ID" value="NLV11041.1"/>
    <property type="molecule type" value="Genomic_DNA"/>
</dbReference>
<keyword evidence="3" id="KW-0479">Metal-binding</keyword>
<dbReference type="InterPro" id="IPR050134">
    <property type="entry name" value="NAD-dep_sirtuin_deacylases"/>
</dbReference>
<reference evidence="5" key="1">
    <citation type="submission" date="2019-12" db="EMBL/GenBank/DDBJ databases">
        <title>Whole-genome sequence of Halomicrobium mukohataei pws1.</title>
        <authorList>
            <person name="Verma D.K."/>
            <person name="Gopal K."/>
            <person name="Prasad E.S."/>
        </authorList>
    </citation>
    <scope>NUCLEOTIDE SEQUENCE</scope>
    <source>
        <strain evidence="5">Pws1</strain>
    </source>
</reference>
<dbReference type="CDD" id="cd01407">
    <property type="entry name" value="SIR2-fam"/>
    <property type="match status" value="1"/>
</dbReference>
<dbReference type="InterPro" id="IPR003000">
    <property type="entry name" value="Sirtuin"/>
</dbReference>
<dbReference type="PANTHER" id="PTHR11085:SF10">
    <property type="entry name" value="NAD-DEPENDENT PROTEIN DEACYLASE SIRTUIN-5, MITOCHONDRIAL-RELATED"/>
    <property type="match status" value="1"/>
</dbReference>
<dbReference type="PANTHER" id="PTHR11085">
    <property type="entry name" value="NAD-DEPENDENT PROTEIN DEACYLASE SIRTUIN-5, MITOCHONDRIAL-RELATED"/>
    <property type="match status" value="1"/>
</dbReference>
<keyword evidence="1" id="KW-0808">Transferase</keyword>
<dbReference type="InterPro" id="IPR029035">
    <property type="entry name" value="DHS-like_NAD/FAD-binding_dom"/>
</dbReference>
<feature type="binding site" evidence="3">
    <location>
        <position position="160"/>
    </location>
    <ligand>
        <name>Zn(2+)</name>
        <dbReference type="ChEBI" id="CHEBI:29105"/>
    </ligand>
</feature>
<comment type="caution">
    <text evidence="5">The sequence shown here is derived from an EMBL/GenBank/DDBJ whole genome shotgun (WGS) entry which is preliminary data.</text>
</comment>
<dbReference type="GO" id="GO:0046872">
    <property type="term" value="F:metal ion binding"/>
    <property type="evidence" value="ECO:0007669"/>
    <property type="project" value="UniProtKB-KW"/>
</dbReference>
<dbReference type="PROSITE" id="PS50305">
    <property type="entry name" value="SIRTUIN"/>
    <property type="match status" value="1"/>
</dbReference>
<name>A0A847UIB8_9EURY</name>
<dbReference type="InterPro" id="IPR026591">
    <property type="entry name" value="Sirtuin_cat_small_dom_sf"/>
</dbReference>
<accession>A0A847UIB8</accession>
<dbReference type="RefSeq" id="WP_170094675.1">
    <property type="nucleotide sequence ID" value="NZ_WOYG01000001.1"/>
</dbReference>
<feature type="binding site" evidence="3">
    <location>
        <position position="136"/>
    </location>
    <ligand>
        <name>Zn(2+)</name>
        <dbReference type="ChEBI" id="CHEBI:29105"/>
    </ligand>
</feature>
<evidence type="ECO:0000256" key="2">
    <source>
        <dbReference type="ARBA" id="ARBA00023027"/>
    </source>
</evidence>
<organism evidence="5 6">
    <name type="scientific">Halomicrobium mukohataei</name>
    <dbReference type="NCBI Taxonomy" id="57705"/>
    <lineage>
        <taxon>Archaea</taxon>
        <taxon>Methanobacteriati</taxon>
        <taxon>Methanobacteriota</taxon>
        <taxon>Stenosarchaea group</taxon>
        <taxon>Halobacteria</taxon>
        <taxon>Halobacteriales</taxon>
        <taxon>Haloarculaceae</taxon>
        <taxon>Halomicrobium</taxon>
    </lineage>
</organism>